<protein>
    <recommendedName>
        <fullName evidence="10">C2H2-type domain-containing protein</fullName>
    </recommendedName>
</protein>
<evidence type="ECO:0000256" key="3">
    <source>
        <dbReference type="ARBA" id="ARBA00022723"/>
    </source>
</evidence>
<keyword evidence="3" id="KW-0479">Metal-binding</keyword>
<feature type="region of interest" description="Disordered" evidence="9">
    <location>
        <begin position="395"/>
        <end position="422"/>
    </location>
</feature>
<evidence type="ECO:0000256" key="9">
    <source>
        <dbReference type="SAM" id="MobiDB-lite"/>
    </source>
</evidence>
<keyword evidence="12" id="KW-1185">Reference proteome</keyword>
<evidence type="ECO:0000313" key="11">
    <source>
        <dbReference type="EMBL" id="VFQ91142.1"/>
    </source>
</evidence>
<dbReference type="AlphaFoldDB" id="A0A484MQH0"/>
<keyword evidence="5" id="KW-0221">Differentiation</keyword>
<reference evidence="11 12" key="1">
    <citation type="submission" date="2018-04" db="EMBL/GenBank/DDBJ databases">
        <authorList>
            <person name="Vogel A."/>
        </authorList>
    </citation>
    <scope>NUCLEOTIDE SEQUENCE [LARGE SCALE GENOMIC DNA]</scope>
</reference>
<evidence type="ECO:0000256" key="1">
    <source>
        <dbReference type="ARBA" id="ARBA00004123"/>
    </source>
</evidence>
<dbReference type="GO" id="GO:0048653">
    <property type="term" value="P:anther development"/>
    <property type="evidence" value="ECO:0007669"/>
    <property type="project" value="UniProtKB-ARBA"/>
</dbReference>
<organism evidence="11 12">
    <name type="scientific">Cuscuta campestris</name>
    <dbReference type="NCBI Taxonomy" id="132261"/>
    <lineage>
        <taxon>Eukaryota</taxon>
        <taxon>Viridiplantae</taxon>
        <taxon>Streptophyta</taxon>
        <taxon>Embryophyta</taxon>
        <taxon>Tracheophyta</taxon>
        <taxon>Spermatophyta</taxon>
        <taxon>Magnoliopsida</taxon>
        <taxon>eudicotyledons</taxon>
        <taxon>Gunneridae</taxon>
        <taxon>Pentapetalae</taxon>
        <taxon>asterids</taxon>
        <taxon>lamiids</taxon>
        <taxon>Solanales</taxon>
        <taxon>Convolvulaceae</taxon>
        <taxon>Cuscuteae</taxon>
        <taxon>Cuscuta</taxon>
        <taxon>Cuscuta subgen. Grammica</taxon>
        <taxon>Cuscuta sect. Cleistogrammica</taxon>
    </lineage>
</organism>
<keyword evidence="4 8" id="KW-0863">Zinc-finger</keyword>
<dbReference type="FunFam" id="3.30.160.60:FF:002425">
    <property type="entry name" value="Zinc finger protein STAMENLESS 1"/>
    <property type="match status" value="1"/>
</dbReference>
<evidence type="ECO:0000313" key="12">
    <source>
        <dbReference type="Proteomes" id="UP000595140"/>
    </source>
</evidence>
<sequence>MSSGSESSNYGSSSGLVRMSASKHSLIRLTKTNYLVWRRQVQTTLIGLDLLGYVDGSVPMPSPLLDAAHTKPNPVYTLWYRQDAILLRAILGSCTDLVQPLISLAANTADAWSRLAKNLANMSRDITSIAADLALAGSPVTDEDLSVHIMSQLGEDYSALYQSLRGCNADISIDELTTILKDCEPEILNRSAASANLVPTANHPLRMHTGAREGAFSRGGRSGVSRGGMHGRGTTNSNHGCCYCYFCDLASHDTKFCRKLQRFLRDNNVTVTPHLLYGPAAHVTVSNGTAGPPDTQWIVDSGASHHVANDPSSLSSLMEYGGRDEIHLGNGDDEHERYLIAKDHCDSLKRKRGDASTCDLPATAPPMGLQRTNGKPLDLNHLPAADGDHSSIVDGKQHPEDTSSCAAVGGGGGYGKKKGGDESGNKVYECRFCSLKFCKSQALGGHMNRHRQERETETLNRARQLVFSTDTNLLAQGPHHLPIMGYQALNMGDPNFHYRSIYPPRLFPGQPAGATIIPPPPTGQPHTYAPPPHYPANDYLVGRILPTTQSPAAMANLENSYTCIGAPVGQGLLPGGRGGPEVGPASGRNDMPPYNADPLINRYQDGF</sequence>
<dbReference type="PANTHER" id="PTHR47481:SF43">
    <property type="entry name" value="RETROTRANSPOSON COPIA-LIKE N-TERMINAL DOMAIN-CONTAINING PROTEIN"/>
    <property type="match status" value="1"/>
</dbReference>
<dbReference type="GO" id="GO:0030154">
    <property type="term" value="P:cell differentiation"/>
    <property type="evidence" value="ECO:0007669"/>
    <property type="project" value="UniProtKB-KW"/>
</dbReference>
<dbReference type="PROSITE" id="PS00028">
    <property type="entry name" value="ZINC_FINGER_C2H2_1"/>
    <property type="match status" value="1"/>
</dbReference>
<dbReference type="InterPro" id="IPR036236">
    <property type="entry name" value="Znf_C2H2_sf"/>
</dbReference>
<dbReference type="PANTHER" id="PTHR47481">
    <property type="match status" value="1"/>
</dbReference>
<keyword evidence="7" id="KW-0539">Nucleus</keyword>
<evidence type="ECO:0000256" key="6">
    <source>
        <dbReference type="ARBA" id="ARBA00022833"/>
    </source>
</evidence>
<evidence type="ECO:0000256" key="8">
    <source>
        <dbReference type="PROSITE-ProRule" id="PRU00042"/>
    </source>
</evidence>
<evidence type="ECO:0000256" key="4">
    <source>
        <dbReference type="ARBA" id="ARBA00022771"/>
    </source>
</evidence>
<evidence type="ECO:0000256" key="2">
    <source>
        <dbReference type="ARBA" id="ARBA00022473"/>
    </source>
</evidence>
<dbReference type="GO" id="GO:0008270">
    <property type="term" value="F:zinc ion binding"/>
    <property type="evidence" value="ECO:0007669"/>
    <property type="project" value="UniProtKB-KW"/>
</dbReference>
<accession>A0A484MQH0</accession>
<name>A0A484MQH0_9ASTE</name>
<comment type="subcellular location">
    <subcellularLocation>
        <location evidence="1">Nucleus</location>
    </subcellularLocation>
</comment>
<dbReference type="OrthoDB" id="1721933at2759"/>
<evidence type="ECO:0000259" key="10">
    <source>
        <dbReference type="PROSITE" id="PS50157"/>
    </source>
</evidence>
<dbReference type="Proteomes" id="UP000595140">
    <property type="component" value="Unassembled WGS sequence"/>
</dbReference>
<gene>
    <name evidence="11" type="ORF">CCAM_LOCUS32918</name>
</gene>
<feature type="region of interest" description="Disordered" evidence="9">
    <location>
        <begin position="576"/>
        <end position="597"/>
    </location>
</feature>
<keyword evidence="2" id="KW-0217">Developmental protein</keyword>
<dbReference type="PROSITE" id="PS50157">
    <property type="entry name" value="ZINC_FINGER_C2H2_2"/>
    <property type="match status" value="1"/>
</dbReference>
<dbReference type="SUPFAM" id="SSF57667">
    <property type="entry name" value="beta-beta-alpha zinc fingers"/>
    <property type="match status" value="1"/>
</dbReference>
<keyword evidence="6" id="KW-0862">Zinc</keyword>
<dbReference type="GO" id="GO:0005634">
    <property type="term" value="C:nucleus"/>
    <property type="evidence" value="ECO:0007669"/>
    <property type="project" value="UniProtKB-SubCell"/>
</dbReference>
<dbReference type="Gene3D" id="3.30.160.60">
    <property type="entry name" value="Classic Zinc Finger"/>
    <property type="match status" value="1"/>
</dbReference>
<evidence type="ECO:0000256" key="5">
    <source>
        <dbReference type="ARBA" id="ARBA00022782"/>
    </source>
</evidence>
<dbReference type="EMBL" id="OOIL02004257">
    <property type="protein sequence ID" value="VFQ91142.1"/>
    <property type="molecule type" value="Genomic_DNA"/>
</dbReference>
<evidence type="ECO:0000256" key="7">
    <source>
        <dbReference type="ARBA" id="ARBA00023242"/>
    </source>
</evidence>
<dbReference type="InterPro" id="IPR013087">
    <property type="entry name" value="Znf_C2H2_type"/>
</dbReference>
<dbReference type="GO" id="GO:0048440">
    <property type="term" value="P:carpel development"/>
    <property type="evidence" value="ECO:0007669"/>
    <property type="project" value="UniProtKB-ARBA"/>
</dbReference>
<proteinExistence type="predicted"/>
<feature type="domain" description="C2H2-type" evidence="10">
    <location>
        <begin position="428"/>
        <end position="455"/>
    </location>
</feature>